<proteinExistence type="predicted"/>
<organism evidence="2 3">
    <name type="scientific">Olpidium bornovanus</name>
    <dbReference type="NCBI Taxonomy" id="278681"/>
    <lineage>
        <taxon>Eukaryota</taxon>
        <taxon>Fungi</taxon>
        <taxon>Fungi incertae sedis</taxon>
        <taxon>Olpidiomycota</taxon>
        <taxon>Olpidiomycotina</taxon>
        <taxon>Olpidiomycetes</taxon>
        <taxon>Olpidiales</taxon>
        <taxon>Olpidiaceae</taxon>
        <taxon>Olpidium</taxon>
    </lineage>
</organism>
<feature type="non-terminal residue" evidence="2">
    <location>
        <position position="1"/>
    </location>
</feature>
<comment type="caution">
    <text evidence="2">The sequence shown here is derived from an EMBL/GenBank/DDBJ whole genome shotgun (WGS) entry which is preliminary data.</text>
</comment>
<gene>
    <name evidence="2" type="ORF">BJ554DRAFT_4780</name>
</gene>
<sequence>APAPGRAGGRGATNGARLQRRRRRGSSPPVNGLTSRFTGTARTFRRSGACWSAARTTDTCGCARRPREIKKRRKGNDRLISLWPAMRSGVGQTRR</sequence>
<protein>
    <submittedName>
        <fullName evidence="2">Uncharacterized protein</fullName>
    </submittedName>
</protein>
<reference evidence="2 3" key="1">
    <citation type="journal article" name="Sci. Rep.">
        <title>Genome-scale phylogenetic analyses confirm Olpidium as the closest living zoosporic fungus to the non-flagellated, terrestrial fungi.</title>
        <authorList>
            <person name="Chang Y."/>
            <person name="Rochon D."/>
            <person name="Sekimoto S."/>
            <person name="Wang Y."/>
            <person name="Chovatia M."/>
            <person name="Sandor L."/>
            <person name="Salamov A."/>
            <person name="Grigoriev I.V."/>
            <person name="Stajich J.E."/>
            <person name="Spatafora J.W."/>
        </authorList>
    </citation>
    <scope>NUCLEOTIDE SEQUENCE [LARGE SCALE GENOMIC DNA]</scope>
    <source>
        <strain evidence="2">S191</strain>
    </source>
</reference>
<keyword evidence="3" id="KW-1185">Reference proteome</keyword>
<dbReference type="AlphaFoldDB" id="A0A8H7ZMC4"/>
<accession>A0A8H7ZMC4</accession>
<dbReference type="EMBL" id="JAEFCI010012911">
    <property type="protein sequence ID" value="KAG5455712.1"/>
    <property type="molecule type" value="Genomic_DNA"/>
</dbReference>
<feature type="compositionally biased region" description="Gly residues" evidence="1">
    <location>
        <begin position="1"/>
        <end position="12"/>
    </location>
</feature>
<feature type="region of interest" description="Disordered" evidence="1">
    <location>
        <begin position="1"/>
        <end position="39"/>
    </location>
</feature>
<evidence type="ECO:0000313" key="2">
    <source>
        <dbReference type="EMBL" id="KAG5455712.1"/>
    </source>
</evidence>
<feature type="compositionally biased region" description="Polar residues" evidence="1">
    <location>
        <begin position="28"/>
        <end position="39"/>
    </location>
</feature>
<dbReference type="Proteomes" id="UP000673691">
    <property type="component" value="Unassembled WGS sequence"/>
</dbReference>
<evidence type="ECO:0000313" key="3">
    <source>
        <dbReference type="Proteomes" id="UP000673691"/>
    </source>
</evidence>
<name>A0A8H7ZMC4_9FUNG</name>
<evidence type="ECO:0000256" key="1">
    <source>
        <dbReference type="SAM" id="MobiDB-lite"/>
    </source>
</evidence>